<evidence type="ECO:0000313" key="2">
    <source>
        <dbReference type="Proteomes" id="UP001208570"/>
    </source>
</evidence>
<dbReference type="AlphaFoldDB" id="A0AAD9MTX4"/>
<dbReference type="InterPro" id="IPR017853">
    <property type="entry name" value="GH"/>
</dbReference>
<organism evidence="1 2">
    <name type="scientific">Paralvinella palmiformis</name>
    <dbReference type="NCBI Taxonomy" id="53620"/>
    <lineage>
        <taxon>Eukaryota</taxon>
        <taxon>Metazoa</taxon>
        <taxon>Spiralia</taxon>
        <taxon>Lophotrochozoa</taxon>
        <taxon>Annelida</taxon>
        <taxon>Polychaeta</taxon>
        <taxon>Sedentaria</taxon>
        <taxon>Canalipalpata</taxon>
        <taxon>Terebellida</taxon>
        <taxon>Terebelliformia</taxon>
        <taxon>Alvinellidae</taxon>
        <taxon>Paralvinella</taxon>
    </lineage>
</organism>
<comment type="caution">
    <text evidence="1">The sequence shown here is derived from an EMBL/GenBank/DDBJ whole genome shotgun (WGS) entry which is preliminary data.</text>
</comment>
<dbReference type="Gene3D" id="2.60.40.1180">
    <property type="entry name" value="Golgi alpha-mannosidase II"/>
    <property type="match status" value="1"/>
</dbReference>
<evidence type="ECO:0000313" key="1">
    <source>
        <dbReference type="EMBL" id="KAK2143993.1"/>
    </source>
</evidence>
<protein>
    <recommendedName>
        <fullName evidence="3">Sucrose phosphorylase</fullName>
    </recommendedName>
</protein>
<keyword evidence="2" id="KW-1185">Reference proteome</keyword>
<dbReference type="PANTHER" id="PTHR10357">
    <property type="entry name" value="ALPHA-AMYLASE FAMILY MEMBER"/>
    <property type="match status" value="1"/>
</dbReference>
<dbReference type="Proteomes" id="UP001208570">
    <property type="component" value="Unassembled WGS sequence"/>
</dbReference>
<evidence type="ECO:0008006" key="3">
    <source>
        <dbReference type="Google" id="ProtNLM"/>
    </source>
</evidence>
<gene>
    <name evidence="1" type="ORF">LSH36_793g00007</name>
</gene>
<dbReference type="Gene3D" id="3.20.20.80">
    <property type="entry name" value="Glycosidases"/>
    <property type="match status" value="1"/>
</dbReference>
<dbReference type="PANTHER" id="PTHR10357:SF214">
    <property type="entry name" value="GLUCOSYLGLYCERATE PHOSPHORYLASE"/>
    <property type="match status" value="1"/>
</dbReference>
<name>A0AAD9MTX4_9ANNE</name>
<accession>A0AAD9MTX4</accession>
<dbReference type="SUPFAM" id="SSF51445">
    <property type="entry name" value="(Trans)glycosidases"/>
    <property type="match status" value="1"/>
</dbReference>
<dbReference type="InterPro" id="IPR013780">
    <property type="entry name" value="Glyco_hydro_b"/>
</dbReference>
<proteinExistence type="predicted"/>
<reference evidence="1" key="1">
    <citation type="journal article" date="2023" name="Mol. Biol. Evol.">
        <title>Third-Generation Sequencing Reveals the Adaptive Role of the Epigenome in Three Deep-Sea Polychaetes.</title>
        <authorList>
            <person name="Perez M."/>
            <person name="Aroh O."/>
            <person name="Sun Y."/>
            <person name="Lan Y."/>
            <person name="Juniper S.K."/>
            <person name="Young C.R."/>
            <person name="Angers B."/>
            <person name="Qian P.Y."/>
        </authorList>
    </citation>
    <scope>NUCLEOTIDE SEQUENCE</scope>
    <source>
        <strain evidence="1">P08H-3</strain>
    </source>
</reference>
<dbReference type="SUPFAM" id="SSF51011">
    <property type="entry name" value="Glycosyl hydrolase domain"/>
    <property type="match status" value="1"/>
</dbReference>
<sequence length="371" mass="42205">MANPKVLVRMVDILLWYIAQGAQFIRLDAIAFLWKEQGTSCIHHENTHRIVQFLRALLEQYAPWVRLITETNVAQTENLSYFGKGQEAHMVYQFPLPPLLLDAYIRQNARVLTSWAQALPNVPEGSLFFNFAASHDGIGLLPSYDFLSEEERKHLIETVKARGGRISYKDTPNGKIPYEMNINYFSAITDPRWPQQKRVDCFLSSQAILLALDGIPGIYYHSLIGSENWQEGVHKTGYNRSINRQKLSFEELETELTHTGSLRSLVVQGWKRLLAARNNAFTPGSGQQIFALHAKVFALLRGNPEDSPVLCLHNVSDVRVELSLASAVPPQYLITRNLLGSPVRCTVQHEIHMEPYEVMWLELRSNLLAQV</sequence>
<dbReference type="EMBL" id="JAODUP010000793">
    <property type="protein sequence ID" value="KAK2143993.1"/>
    <property type="molecule type" value="Genomic_DNA"/>
</dbReference>